<keyword evidence="4 5" id="KW-0119">Carbohydrate metabolism</keyword>
<dbReference type="CDD" id="cd00854">
    <property type="entry name" value="NagA"/>
    <property type="match status" value="1"/>
</dbReference>
<evidence type="ECO:0000256" key="2">
    <source>
        <dbReference type="ARBA" id="ARBA00022723"/>
    </source>
</evidence>
<dbReference type="Proteomes" id="UP001596170">
    <property type="component" value="Unassembled WGS sequence"/>
</dbReference>
<dbReference type="GO" id="GO:0008448">
    <property type="term" value="F:N-acetylglucosamine-6-phosphate deacetylase activity"/>
    <property type="evidence" value="ECO:0007669"/>
    <property type="project" value="UniProtKB-EC"/>
</dbReference>
<dbReference type="InterPro" id="IPR003764">
    <property type="entry name" value="GlcNAc_6-P_deAcase"/>
</dbReference>
<evidence type="ECO:0000256" key="1">
    <source>
        <dbReference type="ARBA" id="ARBA00010716"/>
    </source>
</evidence>
<proteinExistence type="inferred from homology"/>
<dbReference type="PANTHER" id="PTHR11113:SF14">
    <property type="entry name" value="N-ACETYLGLUCOSAMINE-6-PHOSPHATE DEACETYLASE"/>
    <property type="match status" value="1"/>
</dbReference>
<dbReference type="NCBIfam" id="TIGR00221">
    <property type="entry name" value="nagA"/>
    <property type="match status" value="1"/>
</dbReference>
<accession>A0ABW1L3A8</accession>
<reference evidence="8" key="1">
    <citation type="journal article" date="2019" name="Int. J. Syst. Evol. Microbiol.">
        <title>The Global Catalogue of Microorganisms (GCM) 10K type strain sequencing project: providing services to taxonomists for standard genome sequencing and annotation.</title>
        <authorList>
            <consortium name="The Broad Institute Genomics Platform"/>
            <consortium name="The Broad Institute Genome Sequencing Center for Infectious Disease"/>
            <person name="Wu L."/>
            <person name="Ma J."/>
        </authorList>
    </citation>
    <scope>NUCLEOTIDE SEQUENCE [LARGE SCALE GENOMIC DNA]</scope>
    <source>
        <strain evidence="8">CCUG 54527</strain>
    </source>
</reference>
<evidence type="ECO:0000313" key="8">
    <source>
        <dbReference type="Proteomes" id="UP001596170"/>
    </source>
</evidence>
<evidence type="ECO:0000256" key="5">
    <source>
        <dbReference type="PIRNR" id="PIRNR038994"/>
    </source>
</evidence>
<comment type="similarity">
    <text evidence="1 5">Belongs to the metallo-dependent hydrolases superfamily. NagA family.</text>
</comment>
<dbReference type="Gene3D" id="2.30.40.10">
    <property type="entry name" value="Urease, subunit C, domain 1"/>
    <property type="match status" value="1"/>
</dbReference>
<dbReference type="InterPro" id="IPR006680">
    <property type="entry name" value="Amidohydro-rel"/>
</dbReference>
<evidence type="ECO:0000259" key="6">
    <source>
        <dbReference type="Pfam" id="PF01979"/>
    </source>
</evidence>
<evidence type="ECO:0000313" key="7">
    <source>
        <dbReference type="EMBL" id="MFC6037838.1"/>
    </source>
</evidence>
<dbReference type="Gene3D" id="3.20.20.140">
    <property type="entry name" value="Metal-dependent hydrolases"/>
    <property type="match status" value="1"/>
</dbReference>
<dbReference type="EC" id="3.5.1.25" evidence="7"/>
<name>A0ABW1L3A8_9BACL</name>
<feature type="domain" description="Amidohydrolase-related" evidence="6">
    <location>
        <begin position="54"/>
        <end position="381"/>
    </location>
</feature>
<dbReference type="Pfam" id="PF01979">
    <property type="entry name" value="Amidohydro_1"/>
    <property type="match status" value="1"/>
</dbReference>
<sequence>MSKTMMLSNFTIADSTKDSFVGDIYVEDGKIIEVAASLDRLADIHLQDEGRKWFVVPGYIEMHIHGAAGFDTMDATQQALDGLASALPCEGTTSFLATTMTQSESAISKALVNASLFQAKDNQAEMLGVHLEGPFISPDRAGAQPIEHIRKPSTSLFEQWQEQSGNRIKLVTIAPETEGGLAFIEELSKCGVLVSIGHSNATAEIVSKAVEAGARHVTHLYNQMSPFHHREPGVVGSSLLEDNLSVELIADFIHSHPKALELAFRQKKAQRVILITDAMRAKGLQPGTYDLGGQDVHVNHNEARLGDGTLAGSVLTMENATKNMKSATGCTLSELVAMTSTNAAKKLGLSNKGRIEAGKDADFTIIDENWNVQMTICRGTIAYIREENI</sequence>
<evidence type="ECO:0000256" key="4">
    <source>
        <dbReference type="ARBA" id="ARBA00023277"/>
    </source>
</evidence>
<dbReference type="EMBL" id="JBHSRI010000002">
    <property type="protein sequence ID" value="MFC6037838.1"/>
    <property type="molecule type" value="Genomic_DNA"/>
</dbReference>
<dbReference type="PIRSF" id="PIRSF038994">
    <property type="entry name" value="NagA"/>
    <property type="match status" value="1"/>
</dbReference>
<dbReference type="SUPFAM" id="SSF51338">
    <property type="entry name" value="Composite domain of metallo-dependent hydrolases"/>
    <property type="match status" value="1"/>
</dbReference>
<organism evidence="7 8">
    <name type="scientific">Paenisporosarcina macmurdoensis</name>
    <dbReference type="NCBI Taxonomy" id="212659"/>
    <lineage>
        <taxon>Bacteria</taxon>
        <taxon>Bacillati</taxon>
        <taxon>Bacillota</taxon>
        <taxon>Bacilli</taxon>
        <taxon>Bacillales</taxon>
        <taxon>Caryophanaceae</taxon>
        <taxon>Paenisporosarcina</taxon>
    </lineage>
</organism>
<dbReference type="InterPro" id="IPR011059">
    <property type="entry name" value="Metal-dep_hydrolase_composite"/>
</dbReference>
<dbReference type="InterPro" id="IPR032466">
    <property type="entry name" value="Metal_Hydrolase"/>
</dbReference>
<evidence type="ECO:0000256" key="3">
    <source>
        <dbReference type="ARBA" id="ARBA00022801"/>
    </source>
</evidence>
<gene>
    <name evidence="7" type="primary">nagA</name>
    <name evidence="7" type="ORF">ACFPYN_00095</name>
</gene>
<dbReference type="PANTHER" id="PTHR11113">
    <property type="entry name" value="N-ACETYLGLUCOSAMINE-6-PHOSPHATE DEACETYLASE"/>
    <property type="match status" value="1"/>
</dbReference>
<keyword evidence="8" id="KW-1185">Reference proteome</keyword>
<comment type="caution">
    <text evidence="7">The sequence shown here is derived from an EMBL/GenBank/DDBJ whole genome shotgun (WGS) entry which is preliminary data.</text>
</comment>
<keyword evidence="2" id="KW-0479">Metal-binding</keyword>
<dbReference type="SUPFAM" id="SSF51556">
    <property type="entry name" value="Metallo-dependent hydrolases"/>
    <property type="match status" value="1"/>
</dbReference>
<keyword evidence="3 5" id="KW-0378">Hydrolase</keyword>
<dbReference type="RefSeq" id="WP_377731830.1">
    <property type="nucleotide sequence ID" value="NZ_JBHSRI010000002.1"/>
</dbReference>
<protein>
    <submittedName>
        <fullName evidence="7">N-acetylglucosamine-6-phosphate deacetylase</fullName>
        <ecNumber evidence="7">3.5.1.25</ecNumber>
    </submittedName>
</protein>